<organism evidence="2 3">
    <name type="scientific">Paraburkholderia dilworthii</name>
    <dbReference type="NCBI Taxonomy" id="948106"/>
    <lineage>
        <taxon>Bacteria</taxon>
        <taxon>Pseudomonadati</taxon>
        <taxon>Pseudomonadota</taxon>
        <taxon>Betaproteobacteria</taxon>
        <taxon>Burkholderiales</taxon>
        <taxon>Burkholderiaceae</taxon>
        <taxon>Paraburkholderia</taxon>
    </lineage>
</organism>
<proteinExistence type="predicted"/>
<feature type="region of interest" description="Disordered" evidence="1">
    <location>
        <begin position="29"/>
        <end position="60"/>
    </location>
</feature>
<gene>
    <name evidence="2" type="ORF">PQQ68_11650</name>
</gene>
<evidence type="ECO:0000313" key="3">
    <source>
        <dbReference type="Proteomes" id="UP001629367"/>
    </source>
</evidence>
<feature type="compositionally biased region" description="Basic and acidic residues" evidence="1">
    <location>
        <begin position="29"/>
        <end position="38"/>
    </location>
</feature>
<protein>
    <submittedName>
        <fullName evidence="2">Uncharacterized protein</fullName>
    </submittedName>
</protein>
<name>A0ABW9D4D3_9BURK</name>
<sequence length="60" mass="6633">MTTESTSLPDLYRANLGLALHAMDRRQQARQRAREFERLNAAASPAASRGVARKGEQHVA</sequence>
<dbReference type="EMBL" id="JAQQBZ010000006">
    <property type="protein sequence ID" value="MFM0593679.1"/>
    <property type="molecule type" value="Genomic_DNA"/>
</dbReference>
<dbReference type="Proteomes" id="UP001629367">
    <property type="component" value="Unassembled WGS sequence"/>
</dbReference>
<accession>A0ABW9D4D3</accession>
<dbReference type="RefSeq" id="WP_408211895.1">
    <property type="nucleotide sequence ID" value="NZ_JAQQBZ010000006.1"/>
</dbReference>
<evidence type="ECO:0000256" key="1">
    <source>
        <dbReference type="SAM" id="MobiDB-lite"/>
    </source>
</evidence>
<evidence type="ECO:0000313" key="2">
    <source>
        <dbReference type="EMBL" id="MFM0593679.1"/>
    </source>
</evidence>
<comment type="caution">
    <text evidence="2">The sequence shown here is derived from an EMBL/GenBank/DDBJ whole genome shotgun (WGS) entry which is preliminary data.</text>
</comment>
<keyword evidence="3" id="KW-1185">Reference proteome</keyword>
<reference evidence="2 3" key="1">
    <citation type="journal article" date="2024" name="Chem. Sci.">
        <title>Discovery of megapolipeptins by genome mining of a Burkholderiales bacteria collection.</title>
        <authorList>
            <person name="Paulo B.S."/>
            <person name="Recchia M.J.J."/>
            <person name="Lee S."/>
            <person name="Fergusson C.H."/>
            <person name="Romanowski S.B."/>
            <person name="Hernandez A."/>
            <person name="Krull N."/>
            <person name="Liu D.Y."/>
            <person name="Cavanagh H."/>
            <person name="Bos A."/>
            <person name="Gray C.A."/>
            <person name="Murphy B.T."/>
            <person name="Linington R.G."/>
            <person name="Eustaquio A.S."/>
        </authorList>
    </citation>
    <scope>NUCLEOTIDE SEQUENCE [LARGE SCALE GENOMIC DNA]</scope>
    <source>
        <strain evidence="2 3">RL17-335-BIF-A</strain>
    </source>
</reference>